<sequence>MRDHVQHQQAGALPARIDSVDVAQLLRDIGEASASTNPVDLFRLCLGAQRVLGRVLGEPPAVASLHPGGRDA</sequence>
<dbReference type="EMBL" id="CP051685">
    <property type="protein sequence ID" value="QJE00661.1"/>
    <property type="molecule type" value="Genomic_DNA"/>
</dbReference>
<evidence type="ECO:0000313" key="1">
    <source>
        <dbReference type="EMBL" id="QJE00661.1"/>
    </source>
</evidence>
<dbReference type="RefSeq" id="WP_170202693.1">
    <property type="nucleotide sequence ID" value="NZ_CP051685.1"/>
</dbReference>
<accession>A0A7Z2VWG1</accession>
<evidence type="ECO:0000313" key="2">
    <source>
        <dbReference type="Proteomes" id="UP000502415"/>
    </source>
</evidence>
<organism evidence="1 2">
    <name type="scientific">Massilia forsythiae</name>
    <dbReference type="NCBI Taxonomy" id="2728020"/>
    <lineage>
        <taxon>Bacteria</taxon>
        <taxon>Pseudomonadati</taxon>
        <taxon>Pseudomonadota</taxon>
        <taxon>Betaproteobacteria</taxon>
        <taxon>Burkholderiales</taxon>
        <taxon>Oxalobacteraceae</taxon>
        <taxon>Telluria group</taxon>
        <taxon>Massilia</taxon>
    </lineage>
</organism>
<protein>
    <submittedName>
        <fullName evidence="1">Uncharacterized protein</fullName>
    </submittedName>
</protein>
<keyword evidence="2" id="KW-1185">Reference proteome</keyword>
<name>A0A7Z2VWG1_9BURK</name>
<dbReference type="AlphaFoldDB" id="A0A7Z2VWG1"/>
<reference evidence="1 2" key="1">
    <citation type="submission" date="2020-04" db="EMBL/GenBank/DDBJ databases">
        <title>Genome sequencing of novel species.</title>
        <authorList>
            <person name="Heo J."/>
            <person name="Kim S.-J."/>
            <person name="Kim J.-S."/>
            <person name="Hong S.-B."/>
            <person name="Kwon S.-W."/>
        </authorList>
    </citation>
    <scope>NUCLEOTIDE SEQUENCE [LARGE SCALE GENOMIC DNA]</scope>
    <source>
        <strain evidence="1 2">GN2-R2</strain>
    </source>
</reference>
<dbReference type="KEGG" id="mfy:HH212_12045"/>
<gene>
    <name evidence="1" type="ORF">HH212_12045</name>
</gene>
<proteinExistence type="predicted"/>
<dbReference type="Proteomes" id="UP000502415">
    <property type="component" value="Chromosome"/>
</dbReference>